<evidence type="ECO:0000256" key="1">
    <source>
        <dbReference type="ARBA" id="ARBA00004141"/>
    </source>
</evidence>
<sequence>MYGSGPLDVSSDDSFKFRNSPSNDRIGFVRKVLSIVASQLLITAVFTFIVLASEAMTAFVQQSIEMLITTFIISMITSIAIICCKSVSRTVPYNYIALLVFTLCESYAVAAICTMYETEDVLAAAVLAACLTVTLTAYSYYCVDFEMIKFLGVSLVCIVILMIVDLFTGFGGHPLWIALGLVIYSIYLIIDIQRIMDEGRFGMTLDDYIVGAMLIYLDIIMIFIKILELIGKKKN</sequence>
<evidence type="ECO:0000313" key="6">
    <source>
        <dbReference type="EMBL" id="OMJ91233.1"/>
    </source>
</evidence>
<feature type="transmembrane region" description="Helical" evidence="5">
    <location>
        <begin position="121"/>
        <end position="141"/>
    </location>
</feature>
<evidence type="ECO:0000256" key="2">
    <source>
        <dbReference type="ARBA" id="ARBA00022692"/>
    </source>
</evidence>
<protein>
    <submittedName>
        <fullName evidence="6">Uncharacterized protein</fullName>
    </submittedName>
</protein>
<feature type="transmembrane region" description="Helical" evidence="5">
    <location>
        <begin position="64"/>
        <end position="88"/>
    </location>
</feature>
<feature type="transmembrane region" description="Helical" evidence="5">
    <location>
        <begin position="32"/>
        <end position="52"/>
    </location>
</feature>
<feature type="transmembrane region" description="Helical" evidence="5">
    <location>
        <begin position="147"/>
        <end position="168"/>
    </location>
</feature>
<evidence type="ECO:0000256" key="4">
    <source>
        <dbReference type="ARBA" id="ARBA00023136"/>
    </source>
</evidence>
<dbReference type="EMBL" id="MPUH01000086">
    <property type="protein sequence ID" value="OMJ91233.1"/>
    <property type="molecule type" value="Genomic_DNA"/>
</dbReference>
<dbReference type="Proteomes" id="UP000187209">
    <property type="component" value="Unassembled WGS sequence"/>
</dbReference>
<evidence type="ECO:0000256" key="3">
    <source>
        <dbReference type="ARBA" id="ARBA00022989"/>
    </source>
</evidence>
<comment type="similarity">
    <text evidence="5">Belongs to the BI1 family.</text>
</comment>
<dbReference type="InterPro" id="IPR006214">
    <property type="entry name" value="Bax_inhibitor_1-related"/>
</dbReference>
<dbReference type="Pfam" id="PF01027">
    <property type="entry name" value="Bax1-I"/>
    <property type="match status" value="1"/>
</dbReference>
<keyword evidence="7" id="KW-1185">Reference proteome</keyword>
<comment type="caution">
    <text evidence="6">The sequence shown here is derived from an EMBL/GenBank/DDBJ whole genome shotgun (WGS) entry which is preliminary data.</text>
</comment>
<dbReference type="PANTHER" id="PTHR23291">
    <property type="entry name" value="BAX INHIBITOR-RELATED"/>
    <property type="match status" value="1"/>
</dbReference>
<keyword evidence="4 5" id="KW-0472">Membrane</keyword>
<feature type="transmembrane region" description="Helical" evidence="5">
    <location>
        <begin position="208"/>
        <end position="227"/>
    </location>
</feature>
<dbReference type="GO" id="GO:0016020">
    <property type="term" value="C:membrane"/>
    <property type="evidence" value="ECO:0007669"/>
    <property type="project" value="UniProtKB-SubCell"/>
</dbReference>
<gene>
    <name evidence="6" type="ORF">SteCoe_6306</name>
</gene>
<reference evidence="6 7" key="1">
    <citation type="submission" date="2016-11" db="EMBL/GenBank/DDBJ databases">
        <title>The macronuclear genome of Stentor coeruleus: a giant cell with tiny introns.</title>
        <authorList>
            <person name="Slabodnick M."/>
            <person name="Ruby J.G."/>
            <person name="Reiff S.B."/>
            <person name="Swart E.C."/>
            <person name="Gosai S."/>
            <person name="Prabakaran S."/>
            <person name="Witkowska E."/>
            <person name="Larue G.E."/>
            <person name="Fisher S."/>
            <person name="Freeman R.M."/>
            <person name="Gunawardena J."/>
            <person name="Chu W."/>
            <person name="Stover N.A."/>
            <person name="Gregory B.D."/>
            <person name="Nowacki M."/>
            <person name="Derisi J."/>
            <person name="Roy S.W."/>
            <person name="Marshall W.F."/>
            <person name="Sood P."/>
        </authorList>
    </citation>
    <scope>NUCLEOTIDE SEQUENCE [LARGE SCALE GENOMIC DNA]</scope>
    <source>
        <strain evidence="6">WM001</strain>
    </source>
</reference>
<dbReference type="AlphaFoldDB" id="A0A1R2CQH8"/>
<dbReference type="OrthoDB" id="7933078at2759"/>
<feature type="transmembrane region" description="Helical" evidence="5">
    <location>
        <begin position="94"/>
        <end position="114"/>
    </location>
</feature>
<evidence type="ECO:0000256" key="5">
    <source>
        <dbReference type="RuleBase" id="RU004379"/>
    </source>
</evidence>
<dbReference type="PANTHER" id="PTHR23291:SF47">
    <property type="entry name" value="TRANSMEMBRANE BAX INHIBITOR MOTIF CONTAINING 7"/>
    <property type="match status" value="1"/>
</dbReference>
<accession>A0A1R2CQH8</accession>
<name>A0A1R2CQH8_9CILI</name>
<proteinExistence type="inferred from homology"/>
<comment type="subcellular location">
    <subcellularLocation>
        <location evidence="1">Membrane</location>
        <topology evidence="1">Multi-pass membrane protein</topology>
    </subcellularLocation>
</comment>
<feature type="transmembrane region" description="Helical" evidence="5">
    <location>
        <begin position="175"/>
        <end position="196"/>
    </location>
</feature>
<organism evidence="6 7">
    <name type="scientific">Stentor coeruleus</name>
    <dbReference type="NCBI Taxonomy" id="5963"/>
    <lineage>
        <taxon>Eukaryota</taxon>
        <taxon>Sar</taxon>
        <taxon>Alveolata</taxon>
        <taxon>Ciliophora</taxon>
        <taxon>Postciliodesmatophora</taxon>
        <taxon>Heterotrichea</taxon>
        <taxon>Heterotrichida</taxon>
        <taxon>Stentoridae</taxon>
        <taxon>Stentor</taxon>
    </lineage>
</organism>
<keyword evidence="2 5" id="KW-0812">Transmembrane</keyword>
<keyword evidence="3 5" id="KW-1133">Transmembrane helix</keyword>
<evidence type="ECO:0000313" key="7">
    <source>
        <dbReference type="Proteomes" id="UP000187209"/>
    </source>
</evidence>